<dbReference type="AlphaFoldDB" id="A0A8T0JSC2"/>
<sequence>MLSEVYTEPVHALSTLSQVKVRKRPMNKKELAKNEEDIIETYSNSITVHETKLKTSTIQVVEMKFLAQRRDLQV</sequence>
<accession>A0A8T0JSC2</accession>
<proteinExistence type="predicted"/>
<dbReference type="EMBL" id="JABFOF010000009">
    <property type="protein sequence ID" value="KAG2381014.1"/>
    <property type="molecule type" value="Genomic_DNA"/>
</dbReference>
<protein>
    <submittedName>
        <fullName evidence="1">Kinesin-like protein</fullName>
    </submittedName>
</protein>
<comment type="caution">
    <text evidence="1">The sequence shown here is derived from an EMBL/GenBank/DDBJ whole genome shotgun (WGS) entry which is preliminary data.</text>
</comment>
<reference evidence="1 2" key="1">
    <citation type="submission" date="2020-05" db="EMBL/GenBank/DDBJ databases">
        <title>Vigna angularis (adzuki bean) Var. LongXiaoDou No. 4 denovo assembly.</title>
        <authorList>
            <person name="Xiang H."/>
        </authorList>
    </citation>
    <scope>NUCLEOTIDE SEQUENCE [LARGE SCALE GENOMIC DNA]</scope>
    <source>
        <tissue evidence="1">Leaf</tissue>
    </source>
</reference>
<dbReference type="Proteomes" id="UP000743370">
    <property type="component" value="Unassembled WGS sequence"/>
</dbReference>
<organism evidence="1 2">
    <name type="scientific">Phaseolus angularis</name>
    <name type="common">Azuki bean</name>
    <name type="synonym">Vigna angularis</name>
    <dbReference type="NCBI Taxonomy" id="3914"/>
    <lineage>
        <taxon>Eukaryota</taxon>
        <taxon>Viridiplantae</taxon>
        <taxon>Streptophyta</taxon>
        <taxon>Embryophyta</taxon>
        <taxon>Tracheophyta</taxon>
        <taxon>Spermatophyta</taxon>
        <taxon>Magnoliopsida</taxon>
        <taxon>eudicotyledons</taxon>
        <taxon>Gunneridae</taxon>
        <taxon>Pentapetalae</taxon>
        <taxon>rosids</taxon>
        <taxon>fabids</taxon>
        <taxon>Fabales</taxon>
        <taxon>Fabaceae</taxon>
        <taxon>Papilionoideae</taxon>
        <taxon>50 kb inversion clade</taxon>
        <taxon>NPAAA clade</taxon>
        <taxon>indigoferoid/millettioid clade</taxon>
        <taxon>Phaseoleae</taxon>
        <taxon>Vigna</taxon>
    </lineage>
</organism>
<gene>
    <name evidence="1" type="ORF">HKW66_Vig0203870</name>
</gene>
<evidence type="ECO:0000313" key="1">
    <source>
        <dbReference type="EMBL" id="KAG2381014.1"/>
    </source>
</evidence>
<name>A0A8T0JSC2_PHAAN</name>
<evidence type="ECO:0000313" key="2">
    <source>
        <dbReference type="Proteomes" id="UP000743370"/>
    </source>
</evidence>